<evidence type="ECO:0000313" key="3">
    <source>
        <dbReference type="Proteomes" id="UP000054166"/>
    </source>
</evidence>
<reference evidence="1" key="3">
    <citation type="submission" date="2015-02" db="EMBL/GenBank/DDBJ databases">
        <title>Evolutionary Origins and Diversification of the Mycorrhizal Mutualists.</title>
        <authorList>
            <consortium name="DOE Joint Genome Institute"/>
            <consortium name="Mycorrhizal Genomics Consortium"/>
            <person name="Kohler A."/>
            <person name="Kuo A."/>
            <person name="Nagy L.G."/>
            <person name="Floudas D."/>
            <person name="Copeland A."/>
            <person name="Barry K.W."/>
            <person name="Cichocki N."/>
            <person name="Veneault-Fourrey C."/>
            <person name="LaButti K."/>
            <person name="Lindquist E.A."/>
            <person name="Lipzen A."/>
            <person name="Lundell T."/>
            <person name="Morin E."/>
            <person name="Murat C."/>
            <person name="Riley R."/>
            <person name="Ohm R."/>
            <person name="Sun H."/>
            <person name="Tunlid A."/>
            <person name="Henrissat B."/>
            <person name="Grigoriev I.V."/>
            <person name="Hibbett D.S."/>
            <person name="Martin F."/>
        </authorList>
    </citation>
    <scope>NUCLEOTIDE SEQUENCE</scope>
    <source>
        <strain evidence="1">F 1598</strain>
    </source>
</reference>
<name>A0A0C3BXX2_PILCF</name>
<dbReference type="EMBL" id="KN832971">
    <property type="protein sequence ID" value="KIM91408.1"/>
    <property type="molecule type" value="Genomic_DNA"/>
</dbReference>
<evidence type="ECO:0000313" key="2">
    <source>
        <dbReference type="EMBL" id="KIM91408.1"/>
    </source>
</evidence>
<dbReference type="HOGENOM" id="CLU_1993460_0_0_1"/>
<dbReference type="EMBL" id="KN832971">
    <property type="protein sequence ID" value="KIM91403.1"/>
    <property type="molecule type" value="Genomic_DNA"/>
</dbReference>
<accession>A0A0C3BXX2</accession>
<proteinExistence type="predicted"/>
<gene>
    <name evidence="1" type="ORF">PILCRDRAFT_128555</name>
    <name evidence="2" type="ORF">PILCRDRAFT_128566</name>
</gene>
<keyword evidence="3" id="KW-1185">Reference proteome</keyword>
<dbReference type="Proteomes" id="UP000054166">
    <property type="component" value="Unassembled WGS sequence"/>
</dbReference>
<evidence type="ECO:0000313" key="1">
    <source>
        <dbReference type="EMBL" id="KIM91403.1"/>
    </source>
</evidence>
<reference evidence="1 3" key="1">
    <citation type="submission" date="2014-04" db="EMBL/GenBank/DDBJ databases">
        <authorList>
            <consortium name="DOE Joint Genome Institute"/>
            <person name="Kuo A."/>
            <person name="Tarkka M."/>
            <person name="Buscot F."/>
            <person name="Kohler A."/>
            <person name="Nagy L.G."/>
            <person name="Floudas D."/>
            <person name="Copeland A."/>
            <person name="Barry K.W."/>
            <person name="Cichocki N."/>
            <person name="Veneault-Fourrey C."/>
            <person name="LaButti K."/>
            <person name="Lindquist E.A."/>
            <person name="Lipzen A."/>
            <person name="Lundell T."/>
            <person name="Morin E."/>
            <person name="Murat C."/>
            <person name="Sun H."/>
            <person name="Tunlid A."/>
            <person name="Henrissat B."/>
            <person name="Grigoriev I.V."/>
            <person name="Hibbett D.S."/>
            <person name="Martin F."/>
            <person name="Nordberg H.P."/>
            <person name="Cantor M.N."/>
            <person name="Hua S.X."/>
        </authorList>
    </citation>
    <scope>NUCLEOTIDE SEQUENCE [LARGE SCALE GENOMIC DNA]</scope>
    <source>
        <strain evidence="1 3">F 1598</strain>
    </source>
</reference>
<dbReference type="AlphaFoldDB" id="A0A0C3BXX2"/>
<reference evidence="3" key="2">
    <citation type="submission" date="2015-01" db="EMBL/GenBank/DDBJ databases">
        <title>Evolutionary Origins and Diversification of the Mycorrhizal Mutualists.</title>
        <authorList>
            <consortium name="DOE Joint Genome Institute"/>
            <consortium name="Mycorrhizal Genomics Consortium"/>
            <person name="Kohler A."/>
            <person name="Kuo A."/>
            <person name="Nagy L.G."/>
            <person name="Floudas D."/>
            <person name="Copeland A."/>
            <person name="Barry K.W."/>
            <person name="Cichocki N."/>
            <person name="Veneault-Fourrey C."/>
            <person name="LaButti K."/>
            <person name="Lindquist E.A."/>
            <person name="Lipzen A."/>
            <person name="Lundell T."/>
            <person name="Morin E."/>
            <person name="Murat C."/>
            <person name="Riley R."/>
            <person name="Ohm R."/>
            <person name="Sun H."/>
            <person name="Tunlid A."/>
            <person name="Henrissat B."/>
            <person name="Grigoriev I.V."/>
            <person name="Hibbett D.S."/>
            <person name="Martin F."/>
        </authorList>
    </citation>
    <scope>NUCLEOTIDE SEQUENCE [LARGE SCALE GENOMIC DNA]</scope>
    <source>
        <strain evidence="3">F 1598</strain>
    </source>
</reference>
<protein>
    <submittedName>
        <fullName evidence="1">Uncharacterized protein</fullName>
    </submittedName>
</protein>
<sequence>MRSETWGIRCYMVCEGFMEGMLTRGGVKNLCRPPSRLGPPMCPHHVQIFLDGVIRPAPPQDFSPSSTIHTHAPPTILCQWHHYIHHARHPPPHAHPFAFFDLRATRELRNPCIHLPKCIYHFTMH</sequence>
<organism evidence="1 3">
    <name type="scientific">Piloderma croceum (strain F 1598)</name>
    <dbReference type="NCBI Taxonomy" id="765440"/>
    <lineage>
        <taxon>Eukaryota</taxon>
        <taxon>Fungi</taxon>
        <taxon>Dikarya</taxon>
        <taxon>Basidiomycota</taxon>
        <taxon>Agaricomycotina</taxon>
        <taxon>Agaricomycetes</taxon>
        <taxon>Agaricomycetidae</taxon>
        <taxon>Atheliales</taxon>
        <taxon>Atheliaceae</taxon>
        <taxon>Piloderma</taxon>
    </lineage>
</organism>